<dbReference type="PANTHER" id="PTHR48104:SF30">
    <property type="entry name" value="METACASPASE-1"/>
    <property type="match status" value="1"/>
</dbReference>
<feature type="domain" description="Peptidase C14 caspase" evidence="3">
    <location>
        <begin position="421"/>
        <end position="671"/>
    </location>
</feature>
<protein>
    <recommendedName>
        <fullName evidence="3">Peptidase C14 caspase domain-containing protein</fullName>
    </recommendedName>
</protein>
<comment type="similarity">
    <text evidence="1">Belongs to the peptidase C14B family.</text>
</comment>
<dbReference type="Gene3D" id="3.40.50.1460">
    <property type="match status" value="1"/>
</dbReference>
<accession>A0A2H3CL82</accession>
<dbReference type="GO" id="GO:0005737">
    <property type="term" value="C:cytoplasm"/>
    <property type="evidence" value="ECO:0007669"/>
    <property type="project" value="TreeGrafter"/>
</dbReference>
<evidence type="ECO:0000256" key="1">
    <source>
        <dbReference type="ARBA" id="ARBA00009005"/>
    </source>
</evidence>
<dbReference type="Proteomes" id="UP000218334">
    <property type="component" value="Unassembled WGS sequence"/>
</dbReference>
<gene>
    <name evidence="4" type="ORF">ARMSODRAFT_1013464</name>
</gene>
<dbReference type="InterPro" id="IPR011600">
    <property type="entry name" value="Pept_C14_caspase"/>
</dbReference>
<keyword evidence="5" id="KW-1185">Reference proteome</keyword>
<feature type="region of interest" description="Disordered" evidence="2">
    <location>
        <begin position="1045"/>
        <end position="1065"/>
    </location>
</feature>
<dbReference type="InterPro" id="IPR050452">
    <property type="entry name" value="Metacaspase"/>
</dbReference>
<evidence type="ECO:0000313" key="5">
    <source>
        <dbReference type="Proteomes" id="UP000218334"/>
    </source>
</evidence>
<evidence type="ECO:0000256" key="2">
    <source>
        <dbReference type="SAM" id="MobiDB-lite"/>
    </source>
</evidence>
<proteinExistence type="inferred from homology"/>
<dbReference type="AlphaFoldDB" id="A0A2H3CL82"/>
<sequence length="1183" mass="131518">MAGKSDNKVYVQLMSTLGHGYPLWFPDYDPNLPPTYPTDGTRVGDLGYLTDEGGFEYLFNVCTDASDPSNSGRVPPDFVPLTDIPEPAVEKQLEIHEKNKVLTASSERQTSTRSDQNLPIRLKFEAGRGYEFTCSAAQAAILVLPDGAERYDSVFPHLLEEHAAANAHSWYKYLNGPAQQRQIRNGMLYLVTGFDKCPSWGRACYSRPSDSSSILLKFSATGLDSLMRYSWDVHQDIRAQSYFTGTSRTPASQTIFLRGYSISVRPDPSFQGLVIGPAMPFRRITKGSKRRRQSIGYRGGVDDKPNTDSSSDIPYSHVNRQTNTSFLISSKPYKTINPSVLVNNYILEHFSGAQVALTHDGHWMGIVKDGQNPLDAQFASYSIEKNLLSVNKLDVPTENVWVAKGTTLNCETPTPETRGTFALIIGIDEYAYGEYENLVAAVADAERFENYLLEDFHTPREHIISLRNGQATRKAIIDGFRRLISDPRIVLGMAAIIIYYSGHGAVTPKPDEWTDWQTYDNEIEMLCPTDIGVLDANGKVVEGIPDRTISDLLLELATAKGNNVTLILDCCHAAGINRGMQPADIQNAKSRRILNPPKLSANCDSTTVSRGSSGVKITSGFSGSLWDSHVLLAACNRRQSAWEVDGHGIFTRALLKIMGKNPVNELTYRSLIHRLVMPPFQTPHLEGRHTLRRLFDSWEEPADSSMILCRHESGEPHLVLHAGLLHGITVGSTFEIFRTDLSDLQHPLASATVRKVETFISSLVPLDPTFLTSNKNRRVWYARLQKASGVNFGAYCNDSNFLTRILSEDSEPRIMVPVIAAETTDDADLCLTVKDEVVFFDRGNKIRLFSPNIGFASRFPRVSQSNNVAHVRSVINHFARFITQLTISSPLPIEKFVSIEMNELQRVGRSLTPVGDNLLSAMEDEKPIEFVVDTSLPWNRSPSYGFTIRNISNMDLYVYLFYFDATSFEIDAWYSSKMSPNNLKEEQGSVDTCLQKGSTLALGYGNGGMNPFTFTVPDGQDVDVCFFKLFVTAKPVDLGSISQSSPFSDLRTRRGESSAPSSPDLTESWASIAIPVVQRRAPSVVLNQPETNQNVIIVAEPSALPAPKVDGYSQPRDTVPSPISSPISPAPSIESSEKHAYLSRWLANSVQTLKEALFSERFTAVPRKLVLELYAKIRSWLWF</sequence>
<dbReference type="PANTHER" id="PTHR48104">
    <property type="entry name" value="METACASPASE-4"/>
    <property type="match status" value="1"/>
</dbReference>
<dbReference type="EMBL" id="KZ293417">
    <property type="protein sequence ID" value="PBK76066.1"/>
    <property type="molecule type" value="Genomic_DNA"/>
</dbReference>
<evidence type="ECO:0000259" key="3">
    <source>
        <dbReference type="Pfam" id="PF00656"/>
    </source>
</evidence>
<reference evidence="5" key="1">
    <citation type="journal article" date="2017" name="Nat. Ecol. Evol.">
        <title>Genome expansion and lineage-specific genetic innovations in the forest pathogenic fungi Armillaria.</title>
        <authorList>
            <person name="Sipos G."/>
            <person name="Prasanna A.N."/>
            <person name="Walter M.C."/>
            <person name="O'Connor E."/>
            <person name="Balint B."/>
            <person name="Krizsan K."/>
            <person name="Kiss B."/>
            <person name="Hess J."/>
            <person name="Varga T."/>
            <person name="Slot J."/>
            <person name="Riley R."/>
            <person name="Boka B."/>
            <person name="Rigling D."/>
            <person name="Barry K."/>
            <person name="Lee J."/>
            <person name="Mihaltcheva S."/>
            <person name="LaButti K."/>
            <person name="Lipzen A."/>
            <person name="Waldron R."/>
            <person name="Moloney N.M."/>
            <person name="Sperisen C."/>
            <person name="Kredics L."/>
            <person name="Vagvoelgyi C."/>
            <person name="Patrignani A."/>
            <person name="Fitzpatrick D."/>
            <person name="Nagy I."/>
            <person name="Doyle S."/>
            <person name="Anderson J.B."/>
            <person name="Grigoriev I.V."/>
            <person name="Gueldener U."/>
            <person name="Muensterkoetter M."/>
            <person name="Nagy L.G."/>
        </authorList>
    </citation>
    <scope>NUCLEOTIDE SEQUENCE [LARGE SCALE GENOMIC DNA]</scope>
    <source>
        <strain evidence="5">28-4</strain>
    </source>
</reference>
<organism evidence="4 5">
    <name type="scientific">Armillaria solidipes</name>
    <dbReference type="NCBI Taxonomy" id="1076256"/>
    <lineage>
        <taxon>Eukaryota</taxon>
        <taxon>Fungi</taxon>
        <taxon>Dikarya</taxon>
        <taxon>Basidiomycota</taxon>
        <taxon>Agaricomycotina</taxon>
        <taxon>Agaricomycetes</taxon>
        <taxon>Agaricomycetidae</taxon>
        <taxon>Agaricales</taxon>
        <taxon>Marasmiineae</taxon>
        <taxon>Physalacriaceae</taxon>
        <taxon>Armillaria</taxon>
    </lineage>
</organism>
<dbReference type="Pfam" id="PF00656">
    <property type="entry name" value="Peptidase_C14"/>
    <property type="match status" value="1"/>
</dbReference>
<evidence type="ECO:0000313" key="4">
    <source>
        <dbReference type="EMBL" id="PBK76066.1"/>
    </source>
</evidence>
<dbReference type="GO" id="GO:0004197">
    <property type="term" value="F:cysteine-type endopeptidase activity"/>
    <property type="evidence" value="ECO:0007669"/>
    <property type="project" value="InterPro"/>
</dbReference>
<name>A0A2H3CL82_9AGAR</name>
<feature type="region of interest" description="Disordered" evidence="2">
    <location>
        <begin position="286"/>
        <end position="315"/>
    </location>
</feature>
<dbReference type="GO" id="GO:0006508">
    <property type="term" value="P:proteolysis"/>
    <property type="evidence" value="ECO:0007669"/>
    <property type="project" value="InterPro"/>
</dbReference>